<feature type="transmembrane region" description="Helical" evidence="9">
    <location>
        <begin position="57"/>
        <end position="83"/>
    </location>
</feature>
<gene>
    <name evidence="10" type="ORF">IAB06_07015</name>
</gene>
<dbReference type="PANTHER" id="PTHR34295:SF4">
    <property type="entry name" value="BIOTIN TRANSPORTER BIOY-RELATED"/>
    <property type="match status" value="1"/>
</dbReference>
<dbReference type="Proteomes" id="UP000824099">
    <property type="component" value="Unassembled WGS sequence"/>
</dbReference>
<keyword evidence="4 8" id="KW-1003">Cell membrane</keyword>
<feature type="transmembrane region" description="Helical" evidence="9">
    <location>
        <begin position="113"/>
        <end position="133"/>
    </location>
</feature>
<keyword evidence="5 9" id="KW-0812">Transmembrane</keyword>
<organism evidence="10 11">
    <name type="scientific">Candidatus Avacidaminococcus intestinavium</name>
    <dbReference type="NCBI Taxonomy" id="2840684"/>
    <lineage>
        <taxon>Bacteria</taxon>
        <taxon>Bacillati</taxon>
        <taxon>Bacillota</taxon>
        <taxon>Negativicutes</taxon>
        <taxon>Acidaminococcales</taxon>
        <taxon>Acidaminococcaceae</taxon>
        <taxon>Acidaminococcaceae incertae sedis</taxon>
        <taxon>Candidatus Avacidaminococcus</taxon>
    </lineage>
</organism>
<reference evidence="10" key="2">
    <citation type="journal article" date="2021" name="PeerJ">
        <title>Extensive microbial diversity within the chicken gut microbiome revealed by metagenomics and culture.</title>
        <authorList>
            <person name="Gilroy R."/>
            <person name="Ravi A."/>
            <person name="Getino M."/>
            <person name="Pursley I."/>
            <person name="Horton D.L."/>
            <person name="Alikhan N.F."/>
            <person name="Baker D."/>
            <person name="Gharbi K."/>
            <person name="Hall N."/>
            <person name="Watson M."/>
            <person name="Adriaenssens E.M."/>
            <person name="Foster-Nyarko E."/>
            <person name="Jarju S."/>
            <person name="Secka A."/>
            <person name="Antonio M."/>
            <person name="Oren A."/>
            <person name="Chaudhuri R.R."/>
            <person name="La Ragione R."/>
            <person name="Hildebrand F."/>
            <person name="Pallen M.J."/>
        </authorList>
    </citation>
    <scope>NUCLEOTIDE SEQUENCE</scope>
    <source>
        <strain evidence="10">CHK160-1198</strain>
    </source>
</reference>
<evidence type="ECO:0000313" key="10">
    <source>
        <dbReference type="EMBL" id="HIU64764.1"/>
    </source>
</evidence>
<dbReference type="PIRSF" id="PIRSF016661">
    <property type="entry name" value="BioY"/>
    <property type="match status" value="1"/>
</dbReference>
<dbReference type="InterPro" id="IPR003784">
    <property type="entry name" value="BioY"/>
</dbReference>
<evidence type="ECO:0000313" key="11">
    <source>
        <dbReference type="Proteomes" id="UP000824099"/>
    </source>
</evidence>
<dbReference type="Gene3D" id="1.10.1760.20">
    <property type="match status" value="1"/>
</dbReference>
<feature type="transmembrane region" description="Helical" evidence="9">
    <location>
        <begin position="145"/>
        <end position="170"/>
    </location>
</feature>
<evidence type="ECO:0000256" key="6">
    <source>
        <dbReference type="ARBA" id="ARBA00022989"/>
    </source>
</evidence>
<comment type="similarity">
    <text evidence="2 8">Belongs to the BioY family.</text>
</comment>
<dbReference type="Pfam" id="PF02632">
    <property type="entry name" value="BioY"/>
    <property type="match status" value="1"/>
</dbReference>
<feature type="transmembrane region" description="Helical" evidence="9">
    <location>
        <begin position="32"/>
        <end position="50"/>
    </location>
</feature>
<keyword evidence="7 8" id="KW-0472">Membrane</keyword>
<keyword evidence="6 9" id="KW-1133">Transmembrane helix</keyword>
<dbReference type="PANTHER" id="PTHR34295">
    <property type="entry name" value="BIOTIN TRANSPORTER BIOY"/>
    <property type="match status" value="1"/>
</dbReference>
<evidence type="ECO:0000256" key="3">
    <source>
        <dbReference type="ARBA" id="ARBA00022448"/>
    </source>
</evidence>
<dbReference type="AlphaFoldDB" id="A0A9D1MQU8"/>
<comment type="subcellular location">
    <subcellularLocation>
        <location evidence="1 8">Cell membrane</location>
        <topology evidence="1 8">Multi-pass membrane protein</topology>
    </subcellularLocation>
</comment>
<evidence type="ECO:0000256" key="5">
    <source>
        <dbReference type="ARBA" id="ARBA00022692"/>
    </source>
</evidence>
<reference evidence="10" key="1">
    <citation type="submission" date="2020-10" db="EMBL/GenBank/DDBJ databases">
        <authorList>
            <person name="Gilroy R."/>
        </authorList>
    </citation>
    <scope>NUCLEOTIDE SEQUENCE</scope>
    <source>
        <strain evidence="10">CHK160-1198</strain>
    </source>
</reference>
<dbReference type="EMBL" id="DVNI01000118">
    <property type="protein sequence ID" value="HIU64764.1"/>
    <property type="molecule type" value="Genomic_DNA"/>
</dbReference>
<comment type="caution">
    <text evidence="10">The sequence shown here is derived from an EMBL/GenBank/DDBJ whole genome shotgun (WGS) entry which is preliminary data.</text>
</comment>
<feature type="transmembrane region" description="Helical" evidence="9">
    <location>
        <begin position="89"/>
        <end position="106"/>
    </location>
</feature>
<dbReference type="GO" id="GO:0015225">
    <property type="term" value="F:biotin transmembrane transporter activity"/>
    <property type="evidence" value="ECO:0007669"/>
    <property type="project" value="UniProtKB-UniRule"/>
</dbReference>
<evidence type="ECO:0000256" key="4">
    <source>
        <dbReference type="ARBA" id="ARBA00022475"/>
    </source>
</evidence>
<evidence type="ECO:0000256" key="8">
    <source>
        <dbReference type="PIRNR" id="PIRNR016661"/>
    </source>
</evidence>
<evidence type="ECO:0000256" key="2">
    <source>
        <dbReference type="ARBA" id="ARBA00010692"/>
    </source>
</evidence>
<feature type="transmembrane region" description="Helical" evidence="9">
    <location>
        <begin position="7"/>
        <end position="26"/>
    </location>
</feature>
<keyword evidence="3 8" id="KW-0813">Transport</keyword>
<dbReference type="GO" id="GO:0005886">
    <property type="term" value="C:plasma membrane"/>
    <property type="evidence" value="ECO:0007669"/>
    <property type="project" value="UniProtKB-SubCell"/>
</dbReference>
<evidence type="ECO:0000256" key="1">
    <source>
        <dbReference type="ARBA" id="ARBA00004651"/>
    </source>
</evidence>
<evidence type="ECO:0000256" key="7">
    <source>
        <dbReference type="ARBA" id="ARBA00023136"/>
    </source>
</evidence>
<name>A0A9D1MQU8_9FIRM</name>
<accession>A0A9D1MQU8</accession>
<evidence type="ECO:0000256" key="9">
    <source>
        <dbReference type="SAM" id="Phobius"/>
    </source>
</evidence>
<proteinExistence type="inferred from homology"/>
<sequence length="182" mass="19012">MKTQLHDLIYAAIFAALISALAIISIPLPFTPVPVSGQSLGVMLTGCLLAPRQSALAIITFLLLGAIGLPVFAGFSGGLGIILGPRGGYLFGYLVGAIMISVGKGSGQNFWQLASANLFGGILIVYLIGVPWLSVTTGISLDKALYIGALPFILGDIIKVFIATSLGLTINKRLQKNRIKIS</sequence>
<protein>
    <recommendedName>
        <fullName evidence="8">Biotin transporter</fullName>
    </recommendedName>
</protein>